<feature type="compositionally biased region" description="Acidic residues" evidence="2">
    <location>
        <begin position="298"/>
        <end position="315"/>
    </location>
</feature>
<dbReference type="InterPro" id="IPR025160">
    <property type="entry name" value="AATF"/>
</dbReference>
<dbReference type="InterPro" id="IPR039223">
    <property type="entry name" value="AATF/Bfr2"/>
</dbReference>
<dbReference type="Pfam" id="PF13339">
    <property type="entry name" value="AATF-Che1"/>
    <property type="match status" value="1"/>
</dbReference>
<dbReference type="InterPro" id="IPR012617">
    <property type="entry name" value="AATF_C"/>
</dbReference>
<dbReference type="GO" id="GO:0005730">
    <property type="term" value="C:nucleolus"/>
    <property type="evidence" value="ECO:0007669"/>
    <property type="project" value="TreeGrafter"/>
</dbReference>
<dbReference type="GO" id="GO:0006357">
    <property type="term" value="P:regulation of transcription by RNA polymerase II"/>
    <property type="evidence" value="ECO:0007669"/>
    <property type="project" value="TreeGrafter"/>
</dbReference>
<dbReference type="Proteomes" id="UP000271974">
    <property type="component" value="Unassembled WGS sequence"/>
</dbReference>
<proteinExistence type="inferred from homology"/>
<name>A0A433TJG1_ELYCH</name>
<feature type="region of interest" description="Disordered" evidence="2">
    <location>
        <begin position="14"/>
        <end position="168"/>
    </location>
</feature>
<evidence type="ECO:0000313" key="6">
    <source>
        <dbReference type="Proteomes" id="UP000271974"/>
    </source>
</evidence>
<evidence type="ECO:0000256" key="1">
    <source>
        <dbReference type="ARBA" id="ARBA00008966"/>
    </source>
</evidence>
<feature type="domain" description="AATF leucine zipper-containing" evidence="4">
    <location>
        <begin position="165"/>
        <end position="287"/>
    </location>
</feature>
<evidence type="ECO:0008006" key="7">
    <source>
        <dbReference type="Google" id="ProtNLM"/>
    </source>
</evidence>
<feature type="compositionally biased region" description="Acidic residues" evidence="2">
    <location>
        <begin position="256"/>
        <end position="275"/>
    </location>
</feature>
<sequence>MESKRSKSLFDDIFRLQNAAPDDDIDPEDPEDGAKARLTEGAIDEAETVGPSALRKQAAIIADDPKYKGKKASRKDLYSDGEEEEGMSSEGNGSDASGSPSYGDFDDVNDDKDDDEGDEDSDDNDEDGESDELENDNDEDADADTQSDANNQGDVKVLPETSSDDRKKGKAVVFQLGVWDDLIKSRIVLQRLATACNRLPQADVWSDFQANPAFRQEAKDVHSSVRKVVSAMLDLQAALSNESAAKDNRNETLMGESDDEEITSESEGEEGEDDQPTSTKQNGKEKSVSNGTAASDIEASDDDDDEDMGSDENEEDKVASQGSERRHTEDGSHRARLKRKLSADTVEETLAKRHAGFQSFRNDTLSKWDEKTRLAHGKIKSKNFAAFEMSVLKQIEQVLVNRDRLERRIHQMRSDYRILGKPQDKSKKDNSDDVVIEDDDDDVELKLKQRTRSEIVVDPEIVDDNDFYHVCLRDLIEMKQSEETDPVTASKQWLEIQRLRNKQKQKVDTKASKGRKIRYNVKEKLRNYMTPYDKSLWSDEQKDDLFKAMFGGANSQTQSNGERPSGIVGKRQTQDSAFVLGI</sequence>
<reference evidence="5 6" key="1">
    <citation type="submission" date="2019-01" db="EMBL/GenBank/DDBJ databases">
        <title>A draft genome assembly of the solar-powered sea slug Elysia chlorotica.</title>
        <authorList>
            <person name="Cai H."/>
            <person name="Li Q."/>
            <person name="Fang X."/>
            <person name="Li J."/>
            <person name="Curtis N.E."/>
            <person name="Altenburger A."/>
            <person name="Shibata T."/>
            <person name="Feng M."/>
            <person name="Maeda T."/>
            <person name="Schwartz J.A."/>
            <person name="Shigenobu S."/>
            <person name="Lundholm N."/>
            <person name="Nishiyama T."/>
            <person name="Yang H."/>
            <person name="Hasebe M."/>
            <person name="Li S."/>
            <person name="Pierce S.K."/>
            <person name="Wang J."/>
        </authorList>
    </citation>
    <scope>NUCLEOTIDE SEQUENCE [LARGE SCALE GENOMIC DNA]</scope>
    <source>
        <strain evidence="5">EC2010</strain>
        <tissue evidence="5">Whole organism of an adult</tissue>
    </source>
</reference>
<dbReference type="PANTHER" id="PTHR15565:SF0">
    <property type="entry name" value="PROTEIN AATF"/>
    <property type="match status" value="1"/>
</dbReference>
<dbReference type="STRING" id="188477.A0A433TJG1"/>
<protein>
    <recommendedName>
        <fullName evidence="7">Protein AATF</fullName>
    </recommendedName>
</protein>
<accession>A0A433TJG1</accession>
<dbReference type="PANTHER" id="PTHR15565">
    <property type="entry name" value="AATF PROTEIN APOPTOSIS ANTAGONIZING TRANSCRIPTION FACTOR"/>
    <property type="match status" value="1"/>
</dbReference>
<feature type="region of interest" description="Disordered" evidence="2">
    <location>
        <begin position="242"/>
        <end position="340"/>
    </location>
</feature>
<evidence type="ECO:0000256" key="2">
    <source>
        <dbReference type="SAM" id="MobiDB-lite"/>
    </source>
</evidence>
<evidence type="ECO:0000313" key="5">
    <source>
        <dbReference type="EMBL" id="RUS81655.1"/>
    </source>
</evidence>
<feature type="compositionally biased region" description="Basic and acidic residues" evidence="2">
    <location>
        <begin position="323"/>
        <end position="333"/>
    </location>
</feature>
<dbReference type="AlphaFoldDB" id="A0A433TJG1"/>
<feature type="domain" description="Apoptosis-antagonizing transcription factor C-terminal" evidence="3">
    <location>
        <begin position="468"/>
        <end position="550"/>
    </location>
</feature>
<feature type="compositionally biased region" description="Acidic residues" evidence="2">
    <location>
        <begin position="104"/>
        <end position="145"/>
    </location>
</feature>
<evidence type="ECO:0000259" key="3">
    <source>
        <dbReference type="Pfam" id="PF08164"/>
    </source>
</evidence>
<feature type="compositionally biased region" description="Acidic residues" evidence="2">
    <location>
        <begin position="21"/>
        <end position="31"/>
    </location>
</feature>
<organism evidence="5 6">
    <name type="scientific">Elysia chlorotica</name>
    <name type="common">Eastern emerald elysia</name>
    <name type="synonym">Sea slug</name>
    <dbReference type="NCBI Taxonomy" id="188477"/>
    <lineage>
        <taxon>Eukaryota</taxon>
        <taxon>Metazoa</taxon>
        <taxon>Spiralia</taxon>
        <taxon>Lophotrochozoa</taxon>
        <taxon>Mollusca</taxon>
        <taxon>Gastropoda</taxon>
        <taxon>Heterobranchia</taxon>
        <taxon>Euthyneura</taxon>
        <taxon>Panpulmonata</taxon>
        <taxon>Sacoglossa</taxon>
        <taxon>Placobranchoidea</taxon>
        <taxon>Plakobranchidae</taxon>
        <taxon>Elysia</taxon>
    </lineage>
</organism>
<comment type="caution">
    <text evidence="5">The sequence shown here is derived from an EMBL/GenBank/DDBJ whole genome shotgun (WGS) entry which is preliminary data.</text>
</comment>
<gene>
    <name evidence="5" type="ORF">EGW08_010572</name>
</gene>
<dbReference type="Pfam" id="PF08164">
    <property type="entry name" value="TRAUB"/>
    <property type="match status" value="1"/>
</dbReference>
<dbReference type="EMBL" id="RQTK01000325">
    <property type="protein sequence ID" value="RUS81655.1"/>
    <property type="molecule type" value="Genomic_DNA"/>
</dbReference>
<keyword evidence="6" id="KW-1185">Reference proteome</keyword>
<evidence type="ECO:0000259" key="4">
    <source>
        <dbReference type="Pfam" id="PF13339"/>
    </source>
</evidence>
<dbReference type="OrthoDB" id="5783963at2759"/>
<comment type="similarity">
    <text evidence="1">Belongs to the AATF family.</text>
</comment>